<dbReference type="Pfam" id="PF00877">
    <property type="entry name" value="NLPC_P60"/>
    <property type="match status" value="1"/>
</dbReference>
<dbReference type="InterPro" id="IPR038765">
    <property type="entry name" value="Papain-like_cys_pep_sf"/>
</dbReference>
<evidence type="ECO:0000256" key="3">
    <source>
        <dbReference type="ARBA" id="ARBA00022801"/>
    </source>
</evidence>
<keyword evidence="5" id="KW-1133">Transmembrane helix</keyword>
<dbReference type="Gene3D" id="3.90.1720.10">
    <property type="entry name" value="endopeptidase domain like (from Nostoc punctiforme)"/>
    <property type="match status" value="1"/>
</dbReference>
<dbReference type="EMBL" id="DACYAJ020000030">
    <property type="protein sequence ID" value="HCD1257335.1"/>
    <property type="molecule type" value="Genomic_DNA"/>
</dbReference>
<keyword evidence="2" id="KW-0645">Protease</keyword>
<keyword evidence="5" id="KW-0472">Membrane</keyword>
<evidence type="ECO:0000256" key="1">
    <source>
        <dbReference type="ARBA" id="ARBA00007074"/>
    </source>
</evidence>
<evidence type="ECO:0000256" key="2">
    <source>
        <dbReference type="ARBA" id="ARBA00022670"/>
    </source>
</evidence>
<gene>
    <name evidence="7" type="ORF">JD854_RS20050</name>
</gene>
<evidence type="ECO:0000313" key="8">
    <source>
        <dbReference type="Proteomes" id="UP000862426"/>
    </source>
</evidence>
<comment type="similarity">
    <text evidence="1">Belongs to the peptidase C40 family.</text>
</comment>
<evidence type="ECO:0000259" key="6">
    <source>
        <dbReference type="Pfam" id="PF00877"/>
    </source>
</evidence>
<name>A0A9C7QR48_CITAM</name>
<protein>
    <submittedName>
        <fullName evidence="7">C40 family peptidase</fullName>
    </submittedName>
</protein>
<dbReference type="InterPro" id="IPR000064">
    <property type="entry name" value="NLP_P60_dom"/>
</dbReference>
<organism evidence="7 8">
    <name type="scientific">Citrobacter amalonaticus</name>
    <dbReference type="NCBI Taxonomy" id="35703"/>
    <lineage>
        <taxon>Bacteria</taxon>
        <taxon>Pseudomonadati</taxon>
        <taxon>Pseudomonadota</taxon>
        <taxon>Gammaproteobacteria</taxon>
        <taxon>Enterobacterales</taxon>
        <taxon>Enterobacteriaceae</taxon>
        <taxon>Citrobacter</taxon>
    </lineage>
</organism>
<dbReference type="GO" id="GO:0006508">
    <property type="term" value="P:proteolysis"/>
    <property type="evidence" value="ECO:0007669"/>
    <property type="project" value="UniProtKB-KW"/>
</dbReference>
<keyword evidence="4" id="KW-0788">Thiol protease</keyword>
<reference evidence="7" key="1">
    <citation type="journal article" date="2018" name="Genome Biol.">
        <title>SKESA: strategic k-mer extension for scrupulous assemblies.</title>
        <authorList>
            <person name="Souvorov A."/>
            <person name="Agarwala R."/>
            <person name="Lipman D.J."/>
        </authorList>
    </citation>
    <scope>NUCLEOTIDE SEQUENCE</scope>
    <source>
        <strain evidence="7">CAV1698</strain>
    </source>
</reference>
<evidence type="ECO:0000256" key="5">
    <source>
        <dbReference type="SAM" id="Phobius"/>
    </source>
</evidence>
<evidence type="ECO:0000313" key="7">
    <source>
        <dbReference type="EMBL" id="HCD1257335.1"/>
    </source>
</evidence>
<feature type="transmembrane region" description="Helical" evidence="5">
    <location>
        <begin position="31"/>
        <end position="52"/>
    </location>
</feature>
<evidence type="ECO:0000256" key="4">
    <source>
        <dbReference type="ARBA" id="ARBA00022807"/>
    </source>
</evidence>
<reference evidence="7" key="2">
    <citation type="submission" date="2022-05" db="EMBL/GenBank/DDBJ databases">
        <authorList>
            <consortium name="NCBI Pathogen Detection Project"/>
        </authorList>
    </citation>
    <scope>NUCLEOTIDE SEQUENCE</scope>
    <source>
        <strain evidence="7">CAV1698</strain>
    </source>
</reference>
<dbReference type="GO" id="GO:0008234">
    <property type="term" value="F:cysteine-type peptidase activity"/>
    <property type="evidence" value="ECO:0007669"/>
    <property type="project" value="UniProtKB-KW"/>
</dbReference>
<sequence>MNSKITLEQNESLLDKKITVLLDRRARFVRWTNLGLISVLVSAAVMVAFLILSGKDSQRSWISEAMTSFNKKSLQAGDLVMFRAGKDNEAKVGVYIGNNKFIKSDSNSSGERDISINNIKDSEAVQDASDMVRKKFREQFGLGQLEKSESEKIADSIATVLLNLSLIIFIGFVMKAVLVFIRYYMQLGTDFENQKLAYVLSKGHVGDFSIILKNLRENSINFEKTPTLPQEKIILSLIKSIGKLGEKK</sequence>
<dbReference type="Proteomes" id="UP000862426">
    <property type="component" value="Unassembled WGS sequence"/>
</dbReference>
<dbReference type="AlphaFoldDB" id="A0A9C7QR48"/>
<keyword evidence="5" id="KW-0812">Transmembrane</keyword>
<accession>A0A9C7QR48</accession>
<dbReference type="SUPFAM" id="SSF54001">
    <property type="entry name" value="Cysteine proteinases"/>
    <property type="match status" value="1"/>
</dbReference>
<proteinExistence type="inferred from homology"/>
<feature type="transmembrane region" description="Helical" evidence="5">
    <location>
        <begin position="160"/>
        <end position="185"/>
    </location>
</feature>
<feature type="domain" description="NlpC/P60" evidence="6">
    <location>
        <begin position="65"/>
        <end position="108"/>
    </location>
</feature>
<keyword evidence="3" id="KW-0378">Hydrolase</keyword>
<comment type="caution">
    <text evidence="7">The sequence shown here is derived from an EMBL/GenBank/DDBJ whole genome shotgun (WGS) entry which is preliminary data.</text>
</comment>